<accession>A0A6N2ULD4</accession>
<dbReference type="InterPro" id="IPR036638">
    <property type="entry name" value="HLH_DNA-bd_sf"/>
</dbReference>
<organism evidence="1">
    <name type="scientific">Blautia hansenii</name>
    <name type="common">Ruminococcus hansenii</name>
    <dbReference type="NCBI Taxonomy" id="1322"/>
    <lineage>
        <taxon>Bacteria</taxon>
        <taxon>Bacillati</taxon>
        <taxon>Bacillota</taxon>
        <taxon>Clostridia</taxon>
        <taxon>Lachnospirales</taxon>
        <taxon>Lachnospiraceae</taxon>
        <taxon>Blautia</taxon>
    </lineage>
</organism>
<gene>
    <name evidence="1" type="ORF">BHLFYP23_00490</name>
</gene>
<dbReference type="AlphaFoldDB" id="A0A6N2ULD4"/>
<dbReference type="Pfam" id="PF09388">
    <property type="entry name" value="SpoOE-like"/>
    <property type="match status" value="1"/>
</dbReference>
<dbReference type="SUPFAM" id="SSF140500">
    <property type="entry name" value="BAS1536-like"/>
    <property type="match status" value="1"/>
</dbReference>
<dbReference type="GO" id="GO:0046983">
    <property type="term" value="F:protein dimerization activity"/>
    <property type="evidence" value="ECO:0007669"/>
    <property type="project" value="InterPro"/>
</dbReference>
<name>A0A6N2ULD4_BLAHA</name>
<dbReference type="InterPro" id="IPR037208">
    <property type="entry name" value="Spo0E-like_sf"/>
</dbReference>
<dbReference type="EMBL" id="CACRSY010000014">
    <property type="protein sequence ID" value="VYT18107.1"/>
    <property type="molecule type" value="Genomic_DNA"/>
</dbReference>
<dbReference type="Gene3D" id="4.10.280.10">
    <property type="entry name" value="Helix-loop-helix DNA-binding domain"/>
    <property type="match status" value="1"/>
</dbReference>
<reference evidence="1" key="1">
    <citation type="submission" date="2019-11" db="EMBL/GenBank/DDBJ databases">
        <authorList>
            <person name="Feng L."/>
        </authorList>
    </citation>
    <scope>NUCLEOTIDE SEQUENCE</scope>
    <source>
        <strain evidence="1">BhanseniiLFYP23</strain>
    </source>
</reference>
<dbReference type="InterPro" id="IPR018540">
    <property type="entry name" value="Spo0E-like"/>
</dbReference>
<dbReference type="GO" id="GO:0043937">
    <property type="term" value="P:regulation of sporulation"/>
    <property type="evidence" value="ECO:0007669"/>
    <property type="project" value="InterPro"/>
</dbReference>
<dbReference type="RefSeq" id="WP_156342501.1">
    <property type="nucleotide sequence ID" value="NZ_CACRSY010000014.1"/>
</dbReference>
<sequence length="56" mass="6486">MTEVELKEEIENTRNVLNVAVRERWAAGKVLDISRNLDCLIEKYMEMCNQKMAAGQ</sequence>
<proteinExistence type="predicted"/>
<protein>
    <submittedName>
        <fullName evidence="1">Spo0E like sporulation regulatory protein</fullName>
    </submittedName>
</protein>
<evidence type="ECO:0000313" key="1">
    <source>
        <dbReference type="EMBL" id="VYT18107.1"/>
    </source>
</evidence>